<protein>
    <submittedName>
        <fullName evidence="5">3'-5' exonuclease</fullName>
    </submittedName>
</protein>
<name>A0A9D2H7P9_9MICO</name>
<reference evidence="5" key="2">
    <citation type="submission" date="2021-04" db="EMBL/GenBank/DDBJ databases">
        <authorList>
            <person name="Gilroy R."/>
        </authorList>
    </citation>
    <scope>NUCLEOTIDE SEQUENCE</scope>
    <source>
        <strain evidence="5">ChiHjej8B7-3636</strain>
    </source>
</reference>
<sequence>MAFGDITAHLEPAEGRLLSTVAVFDLETTGVDVENDRIVTAYVGVLDSAGAVVESHDWLADPGIEIPDGAARVHGISTARARAEGRSAREVVDEIVQALRSLLNAGIPVVAYNAAFDLSLLKHEALRHGLSPIERPSPVVDPLVIDKHMDRYRRGKRTLDIVAAHYGVALDDAHEASADAIAAGRIALAQAERFAADLPGALPELHDAQVAWAAEQSASLTQYFVKVGKLAPGETLDGSWPIR</sequence>
<dbReference type="SUPFAM" id="SSF53098">
    <property type="entry name" value="Ribonuclease H-like"/>
    <property type="match status" value="1"/>
</dbReference>
<accession>A0A9D2H7P9</accession>
<evidence type="ECO:0000259" key="4">
    <source>
        <dbReference type="SMART" id="SM00479"/>
    </source>
</evidence>
<dbReference type="GO" id="GO:0005829">
    <property type="term" value="C:cytosol"/>
    <property type="evidence" value="ECO:0007669"/>
    <property type="project" value="TreeGrafter"/>
</dbReference>
<dbReference type="Pfam" id="PF00929">
    <property type="entry name" value="RNase_T"/>
    <property type="match status" value="1"/>
</dbReference>
<dbReference type="Gene3D" id="3.30.420.10">
    <property type="entry name" value="Ribonuclease H-like superfamily/Ribonuclease H"/>
    <property type="match status" value="1"/>
</dbReference>
<dbReference type="AlphaFoldDB" id="A0A9D2H7P9"/>
<comment type="caution">
    <text evidence="5">The sequence shown here is derived from an EMBL/GenBank/DDBJ whole genome shotgun (WGS) entry which is preliminary data.</text>
</comment>
<organism evidence="5 6">
    <name type="scientific">Candidatus Microbacterium stercoravium</name>
    <dbReference type="NCBI Taxonomy" id="2838697"/>
    <lineage>
        <taxon>Bacteria</taxon>
        <taxon>Bacillati</taxon>
        <taxon>Actinomycetota</taxon>
        <taxon>Actinomycetes</taxon>
        <taxon>Micrococcales</taxon>
        <taxon>Microbacteriaceae</taxon>
        <taxon>Microbacterium</taxon>
    </lineage>
</organism>
<proteinExistence type="predicted"/>
<evidence type="ECO:0000256" key="3">
    <source>
        <dbReference type="ARBA" id="ARBA00022839"/>
    </source>
</evidence>
<dbReference type="InterPro" id="IPR012337">
    <property type="entry name" value="RNaseH-like_sf"/>
</dbReference>
<dbReference type="PANTHER" id="PTHR30231">
    <property type="entry name" value="DNA POLYMERASE III SUBUNIT EPSILON"/>
    <property type="match status" value="1"/>
</dbReference>
<keyword evidence="2" id="KW-0378">Hydrolase</keyword>
<dbReference type="GO" id="GO:0003676">
    <property type="term" value="F:nucleic acid binding"/>
    <property type="evidence" value="ECO:0007669"/>
    <property type="project" value="InterPro"/>
</dbReference>
<dbReference type="CDD" id="cd06127">
    <property type="entry name" value="DEDDh"/>
    <property type="match status" value="1"/>
</dbReference>
<keyword evidence="3 5" id="KW-0269">Exonuclease</keyword>
<evidence type="ECO:0000256" key="1">
    <source>
        <dbReference type="ARBA" id="ARBA00022722"/>
    </source>
</evidence>
<keyword evidence="1" id="KW-0540">Nuclease</keyword>
<feature type="domain" description="Exonuclease" evidence="4">
    <location>
        <begin position="20"/>
        <end position="196"/>
    </location>
</feature>
<dbReference type="InterPro" id="IPR036397">
    <property type="entry name" value="RNaseH_sf"/>
</dbReference>
<gene>
    <name evidence="5" type="ORF">H9800_09420</name>
</gene>
<dbReference type="Proteomes" id="UP000824220">
    <property type="component" value="Unassembled WGS sequence"/>
</dbReference>
<reference evidence="5" key="1">
    <citation type="journal article" date="2021" name="PeerJ">
        <title>Extensive microbial diversity within the chicken gut microbiome revealed by metagenomics and culture.</title>
        <authorList>
            <person name="Gilroy R."/>
            <person name="Ravi A."/>
            <person name="Getino M."/>
            <person name="Pursley I."/>
            <person name="Horton D.L."/>
            <person name="Alikhan N.F."/>
            <person name="Baker D."/>
            <person name="Gharbi K."/>
            <person name="Hall N."/>
            <person name="Watson M."/>
            <person name="Adriaenssens E.M."/>
            <person name="Foster-Nyarko E."/>
            <person name="Jarju S."/>
            <person name="Secka A."/>
            <person name="Antonio M."/>
            <person name="Oren A."/>
            <person name="Chaudhuri R.R."/>
            <person name="La Ragione R."/>
            <person name="Hildebrand F."/>
            <person name="Pallen M.J."/>
        </authorList>
    </citation>
    <scope>NUCLEOTIDE SEQUENCE</scope>
    <source>
        <strain evidence="5">ChiHjej8B7-3636</strain>
    </source>
</reference>
<dbReference type="EMBL" id="DXAM01000135">
    <property type="protein sequence ID" value="HJA05061.1"/>
    <property type="molecule type" value="Genomic_DNA"/>
</dbReference>
<dbReference type="NCBIfam" id="NF005927">
    <property type="entry name" value="PRK07942.1"/>
    <property type="match status" value="1"/>
</dbReference>
<evidence type="ECO:0000313" key="5">
    <source>
        <dbReference type="EMBL" id="HJA05061.1"/>
    </source>
</evidence>
<dbReference type="InterPro" id="IPR013520">
    <property type="entry name" value="Ribonucl_H"/>
</dbReference>
<evidence type="ECO:0000313" key="6">
    <source>
        <dbReference type="Proteomes" id="UP000824220"/>
    </source>
</evidence>
<evidence type="ECO:0000256" key="2">
    <source>
        <dbReference type="ARBA" id="ARBA00022801"/>
    </source>
</evidence>
<dbReference type="SMART" id="SM00479">
    <property type="entry name" value="EXOIII"/>
    <property type="match status" value="1"/>
</dbReference>
<dbReference type="GO" id="GO:0008408">
    <property type="term" value="F:3'-5' exonuclease activity"/>
    <property type="evidence" value="ECO:0007669"/>
    <property type="project" value="TreeGrafter"/>
</dbReference>
<dbReference type="PANTHER" id="PTHR30231:SF4">
    <property type="entry name" value="PROTEIN NEN2"/>
    <property type="match status" value="1"/>
</dbReference>